<dbReference type="Proteomes" id="UP001206925">
    <property type="component" value="Unassembled WGS sequence"/>
</dbReference>
<protein>
    <submittedName>
        <fullName evidence="1">Uncharacterized protein</fullName>
    </submittedName>
</protein>
<organism evidence="1 2">
    <name type="scientific">Ambrosia artemisiifolia</name>
    <name type="common">Common ragweed</name>
    <dbReference type="NCBI Taxonomy" id="4212"/>
    <lineage>
        <taxon>Eukaryota</taxon>
        <taxon>Viridiplantae</taxon>
        <taxon>Streptophyta</taxon>
        <taxon>Embryophyta</taxon>
        <taxon>Tracheophyta</taxon>
        <taxon>Spermatophyta</taxon>
        <taxon>Magnoliopsida</taxon>
        <taxon>eudicotyledons</taxon>
        <taxon>Gunneridae</taxon>
        <taxon>Pentapetalae</taxon>
        <taxon>asterids</taxon>
        <taxon>campanulids</taxon>
        <taxon>Asterales</taxon>
        <taxon>Asteraceae</taxon>
        <taxon>Asteroideae</taxon>
        <taxon>Heliantheae alliance</taxon>
        <taxon>Heliantheae</taxon>
        <taxon>Ambrosia</taxon>
    </lineage>
</organism>
<reference evidence="1" key="1">
    <citation type="submission" date="2022-06" db="EMBL/GenBank/DDBJ databases">
        <title>Uncovering the hologenomic basis of an extraordinary plant invasion.</title>
        <authorList>
            <person name="Bieker V.C."/>
            <person name="Martin M.D."/>
            <person name="Gilbert T."/>
            <person name="Hodgins K."/>
            <person name="Battlay P."/>
            <person name="Petersen B."/>
            <person name="Wilson J."/>
        </authorList>
    </citation>
    <scope>NUCLEOTIDE SEQUENCE</scope>
    <source>
        <strain evidence="1">AA19_3_7</strain>
        <tissue evidence="1">Leaf</tissue>
    </source>
</reference>
<dbReference type="AlphaFoldDB" id="A0AAD5GIA4"/>
<gene>
    <name evidence="1" type="ORF">M8C21_006505</name>
</gene>
<proteinExistence type="predicted"/>
<accession>A0AAD5GIA4</accession>
<evidence type="ECO:0000313" key="1">
    <source>
        <dbReference type="EMBL" id="KAI7740863.1"/>
    </source>
</evidence>
<name>A0AAD5GIA4_AMBAR</name>
<dbReference type="EMBL" id="JAMZMK010008329">
    <property type="protein sequence ID" value="KAI7740863.1"/>
    <property type="molecule type" value="Genomic_DNA"/>
</dbReference>
<sequence>MEIHRESYVTNFPMRMYSKGCVDLVDIDKFLVHELDTIMEELIPIYYHFLVREGNLVGNGADDVTWFVGDTNKDTEDGMDTCPVCRKVFHAKDIEHNLGNAEDTENNTSSLGFRKHKVAEFEAIIKRQ</sequence>
<keyword evidence="2" id="KW-1185">Reference proteome</keyword>
<evidence type="ECO:0000313" key="2">
    <source>
        <dbReference type="Proteomes" id="UP001206925"/>
    </source>
</evidence>
<comment type="caution">
    <text evidence="1">The sequence shown here is derived from an EMBL/GenBank/DDBJ whole genome shotgun (WGS) entry which is preliminary data.</text>
</comment>